<gene>
    <name evidence="2" type="ORF">JR050_09495</name>
</gene>
<keyword evidence="3" id="KW-1185">Reference proteome</keyword>
<evidence type="ECO:0000313" key="3">
    <source>
        <dbReference type="Proteomes" id="UP001518925"/>
    </source>
</evidence>
<keyword evidence="1" id="KW-0472">Membrane</keyword>
<feature type="transmembrane region" description="Helical" evidence="1">
    <location>
        <begin position="58"/>
        <end position="78"/>
    </location>
</feature>
<name>A0ABS2DHE1_9BACI</name>
<evidence type="ECO:0000313" key="2">
    <source>
        <dbReference type="EMBL" id="MBM6617901.1"/>
    </source>
</evidence>
<dbReference type="RefSeq" id="WP_204203258.1">
    <property type="nucleotide sequence ID" value="NZ_JAFELM010000028.1"/>
</dbReference>
<feature type="transmembrane region" description="Helical" evidence="1">
    <location>
        <begin position="27"/>
        <end position="46"/>
    </location>
</feature>
<accession>A0ABS2DHE1</accession>
<proteinExistence type="predicted"/>
<dbReference type="Proteomes" id="UP001518925">
    <property type="component" value="Unassembled WGS sequence"/>
</dbReference>
<comment type="caution">
    <text evidence="2">The sequence shown here is derived from an EMBL/GenBank/DDBJ whole genome shotgun (WGS) entry which is preliminary data.</text>
</comment>
<keyword evidence="1" id="KW-1133">Transmembrane helix</keyword>
<keyword evidence="1" id="KW-0812">Transmembrane</keyword>
<evidence type="ECO:0000256" key="1">
    <source>
        <dbReference type="SAM" id="Phobius"/>
    </source>
</evidence>
<reference evidence="2 3" key="1">
    <citation type="submission" date="2021-02" db="EMBL/GenBank/DDBJ databases">
        <title>Bacillus sp. RD4P76, an endophyte from a halophyte.</title>
        <authorList>
            <person name="Sun J.-Q."/>
        </authorList>
    </citation>
    <scope>NUCLEOTIDE SEQUENCE [LARGE SCALE GENOMIC DNA]</scope>
    <source>
        <strain evidence="2 3">RD4P76</strain>
    </source>
</reference>
<sequence length="82" mass="9337">MYFTFVLLISFILPVLFRKAKNPHLKWIPSLLFVFITIILGFKVVYFPSPEMAILADIMYVMTFGIAIIGSIIGAIIVKLTR</sequence>
<protein>
    <submittedName>
        <fullName evidence="2">Uncharacterized protein</fullName>
    </submittedName>
</protein>
<organism evidence="2 3">
    <name type="scientific">Bacillus suaedaesalsae</name>
    <dbReference type="NCBI Taxonomy" id="2810349"/>
    <lineage>
        <taxon>Bacteria</taxon>
        <taxon>Bacillati</taxon>
        <taxon>Bacillota</taxon>
        <taxon>Bacilli</taxon>
        <taxon>Bacillales</taxon>
        <taxon>Bacillaceae</taxon>
        <taxon>Bacillus</taxon>
    </lineage>
</organism>
<dbReference type="EMBL" id="JAFELM010000028">
    <property type="protein sequence ID" value="MBM6617901.1"/>
    <property type="molecule type" value="Genomic_DNA"/>
</dbReference>